<dbReference type="FunFam" id="3.30.70.270:FF:000001">
    <property type="entry name" value="Diguanylate cyclase domain protein"/>
    <property type="match status" value="1"/>
</dbReference>
<dbReference type="PROSITE" id="PS50005">
    <property type="entry name" value="TPR"/>
    <property type="match status" value="5"/>
</dbReference>
<dbReference type="InterPro" id="IPR011990">
    <property type="entry name" value="TPR-like_helical_dom_sf"/>
</dbReference>
<dbReference type="OrthoDB" id="62858at2"/>
<feature type="repeat" description="TPR" evidence="1">
    <location>
        <begin position="274"/>
        <end position="307"/>
    </location>
</feature>
<dbReference type="CDD" id="cd01949">
    <property type="entry name" value="GGDEF"/>
    <property type="match status" value="1"/>
</dbReference>
<dbReference type="SUPFAM" id="SSF48452">
    <property type="entry name" value="TPR-like"/>
    <property type="match status" value="4"/>
</dbReference>
<feature type="repeat" description="TPR" evidence="1">
    <location>
        <begin position="228"/>
        <end position="261"/>
    </location>
</feature>
<dbReference type="Gene3D" id="1.10.3210.10">
    <property type="entry name" value="Hypothetical protein af1432"/>
    <property type="match status" value="1"/>
</dbReference>
<dbReference type="PANTHER" id="PTHR45228:SF8">
    <property type="entry name" value="TWO-COMPONENT RESPONSE REGULATOR-RELATED"/>
    <property type="match status" value="1"/>
</dbReference>
<dbReference type="Gene3D" id="3.30.70.270">
    <property type="match status" value="1"/>
</dbReference>
<dbReference type="InterPro" id="IPR043128">
    <property type="entry name" value="Rev_trsase/Diguanyl_cyclase"/>
</dbReference>
<dbReference type="Pfam" id="PF13487">
    <property type="entry name" value="HD_5"/>
    <property type="match status" value="1"/>
</dbReference>
<evidence type="ECO:0000313" key="6">
    <source>
        <dbReference type="EMBL" id="ACO47738.2"/>
    </source>
</evidence>
<evidence type="ECO:0000259" key="5">
    <source>
        <dbReference type="PROSITE" id="PS51832"/>
    </source>
</evidence>
<dbReference type="InterPro" id="IPR037522">
    <property type="entry name" value="HD_GYP_dom"/>
</dbReference>
<keyword evidence="6" id="KW-0614">Plasmid</keyword>
<dbReference type="PROSITE" id="PS51831">
    <property type="entry name" value="HD"/>
    <property type="match status" value="1"/>
</dbReference>
<dbReference type="PROSITE" id="PS50887">
    <property type="entry name" value="GGDEF"/>
    <property type="match status" value="1"/>
</dbReference>
<dbReference type="SUPFAM" id="SSF55073">
    <property type="entry name" value="Nucleotide cyclase"/>
    <property type="match status" value="1"/>
</dbReference>
<feature type="coiled-coil region" evidence="2">
    <location>
        <begin position="1080"/>
        <end position="1107"/>
    </location>
</feature>
<dbReference type="InterPro" id="IPR029787">
    <property type="entry name" value="Nucleotide_cyclase"/>
</dbReference>
<keyword evidence="6" id="KW-0378">Hydrolase</keyword>
<name>C1D2U9_DEIDV</name>
<feature type="repeat" description="TPR" evidence="1">
    <location>
        <begin position="365"/>
        <end position="398"/>
    </location>
</feature>
<feature type="repeat" description="TPR" evidence="1">
    <location>
        <begin position="186"/>
        <end position="219"/>
    </location>
</feature>
<evidence type="ECO:0000259" key="4">
    <source>
        <dbReference type="PROSITE" id="PS51831"/>
    </source>
</evidence>
<feature type="domain" description="GGDEF" evidence="3">
    <location>
        <begin position="1138"/>
        <end position="1267"/>
    </location>
</feature>
<reference evidence="6 7" key="1">
    <citation type="journal article" date="2009" name="PLoS Genet.">
        <title>Alliance of proteomics and genomics to unravel the specificities of Sahara bacterium Deinococcus deserti.</title>
        <authorList>
            <person name="de Groot A."/>
            <person name="Dulermo R."/>
            <person name="Ortet P."/>
            <person name="Blanchard L."/>
            <person name="Guerin P."/>
            <person name="Fernandez B."/>
            <person name="Vacherie B."/>
            <person name="Dossat C."/>
            <person name="Jolivet E."/>
            <person name="Siguier P."/>
            <person name="Chandler M."/>
            <person name="Barakat M."/>
            <person name="Dedieu A."/>
            <person name="Barbe V."/>
            <person name="Heulin T."/>
            <person name="Sommer S."/>
            <person name="Achouak W."/>
            <person name="Armengaud J."/>
        </authorList>
    </citation>
    <scope>NUCLEOTIDE SEQUENCE [LARGE SCALE GENOMIC DNA]</scope>
    <source>
        <strain evidence="7">DSM 17065 / CIP 109153 / LMG 22923 / VCD115</strain>
        <plasmid evidence="7">pDeide2</plasmid>
    </source>
</reference>
<dbReference type="InterPro" id="IPR019734">
    <property type="entry name" value="TPR_rpt"/>
</dbReference>
<gene>
    <name evidence="6" type="ordered locus">Deide_2p00740</name>
</gene>
<dbReference type="InterPro" id="IPR000160">
    <property type="entry name" value="GGDEF_dom"/>
</dbReference>
<evidence type="ECO:0000256" key="1">
    <source>
        <dbReference type="PROSITE-ProRule" id="PRU00339"/>
    </source>
</evidence>
<dbReference type="EMBL" id="CP001116">
    <property type="protein sequence ID" value="ACO47738.2"/>
    <property type="molecule type" value="Genomic_DNA"/>
</dbReference>
<geneLocation type="plasmid" evidence="7">
    <name>pDeide2</name>
</geneLocation>
<feature type="domain" description="HD-GYP" evidence="5">
    <location>
        <begin position="491"/>
        <end position="688"/>
    </location>
</feature>
<feature type="repeat" description="TPR" evidence="1">
    <location>
        <begin position="325"/>
        <end position="358"/>
    </location>
</feature>
<dbReference type="Pfam" id="PF13181">
    <property type="entry name" value="TPR_8"/>
    <property type="match status" value="1"/>
</dbReference>
<keyword evidence="7" id="KW-1185">Reference proteome</keyword>
<dbReference type="NCBIfam" id="TIGR00254">
    <property type="entry name" value="GGDEF"/>
    <property type="match status" value="1"/>
</dbReference>
<dbReference type="Gene3D" id="1.25.40.10">
    <property type="entry name" value="Tetratricopeptide repeat domain"/>
    <property type="match status" value="4"/>
</dbReference>
<dbReference type="SMART" id="SM00267">
    <property type="entry name" value="GGDEF"/>
    <property type="match status" value="1"/>
</dbReference>
<accession>C1D2U9</accession>
<dbReference type="Pfam" id="PF00990">
    <property type="entry name" value="GGDEF"/>
    <property type="match status" value="1"/>
</dbReference>
<evidence type="ECO:0000313" key="7">
    <source>
        <dbReference type="Proteomes" id="UP000002208"/>
    </source>
</evidence>
<feature type="domain" description="HD" evidence="4">
    <location>
        <begin position="513"/>
        <end position="637"/>
    </location>
</feature>
<dbReference type="InterPro" id="IPR006674">
    <property type="entry name" value="HD_domain"/>
</dbReference>
<organism evidence="6 7">
    <name type="scientific">Deinococcus deserti (strain DSM 17065 / CIP 109153 / LMG 22923 / VCD115)</name>
    <dbReference type="NCBI Taxonomy" id="546414"/>
    <lineage>
        <taxon>Bacteria</taxon>
        <taxon>Thermotogati</taxon>
        <taxon>Deinococcota</taxon>
        <taxon>Deinococci</taxon>
        <taxon>Deinococcales</taxon>
        <taxon>Deinococcaceae</taxon>
        <taxon>Deinococcus</taxon>
    </lineage>
</organism>
<proteinExistence type="predicted"/>
<dbReference type="HOGENOM" id="CLU_006776_0_0_0"/>
<dbReference type="CDD" id="cd00077">
    <property type="entry name" value="HDc"/>
    <property type="match status" value="1"/>
</dbReference>
<sequence>MTTESCSEPGNLTNPLEALATTSWAEELRLQNAQARDRVKEDPQGAYREAGSLLAQAEKLGDLASQASALHTQLLSLLELGDTEHAQSLAALAADRYLQSAQTNGYCEVQLLRAGLALSSNRSDEALRLCDDIIDASQDEPTTTLAEALLTKAMVLFRQGRHADASSSLQHSGEVRLLLGDKAGHAKCLNNIGLIYEADGDFVQALNSFMRCLEFLRTNEMAMDGLLSACLVNVGKVYRELGETDNAVDSLNRGVEIAEQARHLDKAGIYVSLAAGHSELGLIHRERKQFSQALDAFMQALHVTQSDGMRRERSTQGGSALHEEAEVLDNIGQTYALMGETDQAFKALNQALQLSLAADDTSSQASVLTHLGSLYAASGQHQQAIPLLRRALKFADTMALKRQALEAHEQLARALMGAGQDTEAASHLLVVTELQRDLFRTDNERRLRNLTGQLELEKARYQADIYRQLNDVSLKARQDAEKEVQERTAELERAQLEIVNRLGLAAEYRDDKTGLHTYRVGNITALLAEALGLPAPKVELIRLAARLHDVGKIGIPDTILLKPGKFTPEEYEVMKHHTIIGARVLQGGRTELMHLAEQIALTHHERWDGQGYPRRLSGQDIPLVGRLVAVADVWDALTSERPYKGAWSSEDALAELRAQAGRQFDPAAVEAFVQLVENGVLEQLDDRLNSQAEHADDAPPLIPGAAGPDLPFEIHNSSFDNVIPYIDALIKGAWQVRDEGPEALIGPSLQALELAHQYGYASGVGYAQRNLAYAHAAQHQYSEAVDLLTKARMCAEQLPDLVLKRDCAVQLGRIYAQLLDPERALAYGQLSLEVSRMLHDQAGEAQALFDLGQVYRTLEGRHEQALESIKGAGSLFDGLTDLKAAASCHAELAELHFGLGHYEEAAFEGRRALALAASGGAAAVQVHALTITARALEALGDWSNAKGLYEAAWDTGEPSEPRMAAQVAWSRLYAACSLLRHGELEEGERLLEGTLNLAQQHDLKAVAEQACREYVRLYKARGDAEQALAFQEQAHTLEVEQFRQDNGRRALALTIGHHSDRVRMESNSFQSRSMELATTNVALEQANQEKTALLAALQEQTKVLQRQSREDGLTGVYNRRYIEEALATEHSRHRQTHRTLSLLMIDIDHFKAVNDKFSHPVGDEVLRRIAKLFKATCRAHDLVGRYGGEEFLIILPDTTVPQAIEVAERIRRLVEEYPWREIHPKLHVTLSLGVCGRMDVANHERLLSLVDEKLYEAKHGGRNRVAS</sequence>
<keyword evidence="2" id="KW-0175">Coiled coil</keyword>
<dbReference type="SMART" id="SM00471">
    <property type="entry name" value="HDc"/>
    <property type="match status" value="1"/>
</dbReference>
<dbReference type="Proteomes" id="UP000002208">
    <property type="component" value="Plasmid 2"/>
</dbReference>
<dbReference type="PANTHER" id="PTHR45228">
    <property type="entry name" value="CYCLIC DI-GMP PHOSPHODIESTERASE TM_0186-RELATED"/>
    <property type="match status" value="1"/>
</dbReference>
<keyword evidence="1" id="KW-0802">TPR repeat</keyword>
<protein>
    <submittedName>
        <fullName evidence="6">Putative metal dependent phosphohydrolase</fullName>
    </submittedName>
</protein>
<evidence type="ECO:0000256" key="2">
    <source>
        <dbReference type="SAM" id="Coils"/>
    </source>
</evidence>
<dbReference type="GO" id="GO:0016787">
    <property type="term" value="F:hydrolase activity"/>
    <property type="evidence" value="ECO:0007669"/>
    <property type="project" value="UniProtKB-KW"/>
</dbReference>
<dbReference type="KEGG" id="ddr:Deide_2p00740"/>
<dbReference type="InterPro" id="IPR003607">
    <property type="entry name" value="HD/PDEase_dom"/>
</dbReference>
<dbReference type="Pfam" id="PF13424">
    <property type="entry name" value="TPR_12"/>
    <property type="match status" value="3"/>
</dbReference>
<dbReference type="SMART" id="SM00028">
    <property type="entry name" value="TPR"/>
    <property type="match status" value="9"/>
</dbReference>
<dbReference type="InterPro" id="IPR052020">
    <property type="entry name" value="Cyclic_di-GMP/3'3'-cGAMP_PDE"/>
</dbReference>
<dbReference type="SUPFAM" id="SSF109604">
    <property type="entry name" value="HD-domain/PDEase-like"/>
    <property type="match status" value="1"/>
</dbReference>
<dbReference type="AlphaFoldDB" id="C1D2U9"/>
<dbReference type="PROSITE" id="PS51832">
    <property type="entry name" value="HD_GYP"/>
    <property type="match status" value="1"/>
</dbReference>
<dbReference type="RefSeq" id="WP_083764300.1">
    <property type="nucleotide sequence ID" value="NC_012529.1"/>
</dbReference>
<evidence type="ECO:0000259" key="3">
    <source>
        <dbReference type="PROSITE" id="PS50887"/>
    </source>
</evidence>